<proteinExistence type="predicted"/>
<protein>
    <submittedName>
        <fullName evidence="1">Uncharacterized protein</fullName>
    </submittedName>
</protein>
<reference evidence="2" key="1">
    <citation type="submission" date="2013-05" db="EMBL/GenBank/DDBJ databases">
        <title>The Genome sequence of Mucor circinelloides f. circinelloides 1006PhL.</title>
        <authorList>
            <consortium name="The Broad Institute Genomics Platform"/>
            <person name="Cuomo C."/>
            <person name="Earl A."/>
            <person name="Findley K."/>
            <person name="Lee S.C."/>
            <person name="Walker B."/>
            <person name="Young S."/>
            <person name="Zeng Q."/>
            <person name="Gargeya S."/>
            <person name="Fitzgerald M."/>
            <person name="Haas B."/>
            <person name="Abouelleil A."/>
            <person name="Allen A.W."/>
            <person name="Alvarado L."/>
            <person name="Arachchi H.M."/>
            <person name="Berlin A.M."/>
            <person name="Chapman S.B."/>
            <person name="Gainer-Dewar J."/>
            <person name="Goldberg J."/>
            <person name="Griggs A."/>
            <person name="Gujja S."/>
            <person name="Hansen M."/>
            <person name="Howarth C."/>
            <person name="Imamovic A."/>
            <person name="Ireland A."/>
            <person name="Larimer J."/>
            <person name="McCowan C."/>
            <person name="Murphy C."/>
            <person name="Pearson M."/>
            <person name="Poon T.W."/>
            <person name="Priest M."/>
            <person name="Roberts A."/>
            <person name="Saif S."/>
            <person name="Shea T."/>
            <person name="Sisk P."/>
            <person name="Sykes S."/>
            <person name="Wortman J."/>
            <person name="Nusbaum C."/>
            <person name="Birren B."/>
        </authorList>
    </citation>
    <scope>NUCLEOTIDE SEQUENCE [LARGE SCALE GENOMIC DNA]</scope>
    <source>
        <strain evidence="2">1006PhL</strain>
    </source>
</reference>
<dbReference type="AlphaFoldDB" id="S2JYS5"/>
<gene>
    <name evidence="1" type="ORF">HMPREF1544_08243</name>
</gene>
<sequence>MYSTRTQATCLKMTLNQSERHNVPSMVLNMMGALPTMYTRAQILTFKFWYSLQLKAHPFTLIECILYTTHQHLKIAPALWRRLSFNKIWKLYKSSSTPTTARLMCEEFQDAQMLKWTTQKSSCLRALREDTSGYDPLLLYPCTRRLERSRLIRWRFHHLPSFPLSACRFGGAPSVNRFHYLATCPLVQGIFNRIHLNLPDNFISLDESYDDHGVAASHILDCILNSLPTTLSFYLGTHWKRIWPLVLDLITQIDIANHPLGSFAEEPPPGELFEHYLNQQ</sequence>
<keyword evidence="2" id="KW-1185">Reference proteome</keyword>
<dbReference type="InParanoid" id="S2JYS5"/>
<dbReference type="EMBL" id="KE124024">
    <property type="protein sequence ID" value="EPB84965.1"/>
    <property type="molecule type" value="Genomic_DNA"/>
</dbReference>
<dbReference type="OMA" id="QIDIANH"/>
<evidence type="ECO:0000313" key="1">
    <source>
        <dbReference type="EMBL" id="EPB84965.1"/>
    </source>
</evidence>
<accession>S2JYS5</accession>
<evidence type="ECO:0000313" key="2">
    <source>
        <dbReference type="Proteomes" id="UP000014254"/>
    </source>
</evidence>
<name>S2JYS5_MUCC1</name>
<dbReference type="Proteomes" id="UP000014254">
    <property type="component" value="Unassembled WGS sequence"/>
</dbReference>
<dbReference type="STRING" id="1220926.S2JYS5"/>
<organism evidence="1 2">
    <name type="scientific">Mucor circinelloides f. circinelloides (strain 1006PhL)</name>
    <name type="common">Mucormycosis agent</name>
    <name type="synonym">Calyptromyces circinelloides</name>
    <dbReference type="NCBI Taxonomy" id="1220926"/>
    <lineage>
        <taxon>Eukaryota</taxon>
        <taxon>Fungi</taxon>
        <taxon>Fungi incertae sedis</taxon>
        <taxon>Mucoromycota</taxon>
        <taxon>Mucoromycotina</taxon>
        <taxon>Mucoromycetes</taxon>
        <taxon>Mucorales</taxon>
        <taxon>Mucorineae</taxon>
        <taxon>Mucoraceae</taxon>
        <taxon>Mucor</taxon>
    </lineage>
</organism>
<dbReference type="VEuPathDB" id="FungiDB:HMPREF1544_08243"/>
<dbReference type="OrthoDB" id="2278560at2759"/>